<accession>A0A0F9EUU9</accession>
<evidence type="ECO:0000313" key="1">
    <source>
        <dbReference type="EMBL" id="KKL77794.1"/>
    </source>
</evidence>
<name>A0A0F9EUU9_9ZZZZ</name>
<gene>
    <name evidence="1" type="ORF">LCGC14_2031310</name>
</gene>
<protein>
    <submittedName>
        <fullName evidence="1">Uncharacterized protein</fullName>
    </submittedName>
</protein>
<dbReference type="AlphaFoldDB" id="A0A0F9EUU9"/>
<organism evidence="1">
    <name type="scientific">marine sediment metagenome</name>
    <dbReference type="NCBI Taxonomy" id="412755"/>
    <lineage>
        <taxon>unclassified sequences</taxon>
        <taxon>metagenomes</taxon>
        <taxon>ecological metagenomes</taxon>
    </lineage>
</organism>
<reference evidence="1" key="1">
    <citation type="journal article" date="2015" name="Nature">
        <title>Complex archaea that bridge the gap between prokaryotes and eukaryotes.</title>
        <authorList>
            <person name="Spang A."/>
            <person name="Saw J.H."/>
            <person name="Jorgensen S.L."/>
            <person name="Zaremba-Niedzwiedzka K."/>
            <person name="Martijn J."/>
            <person name="Lind A.E."/>
            <person name="van Eijk R."/>
            <person name="Schleper C."/>
            <person name="Guy L."/>
            <person name="Ettema T.J."/>
        </authorList>
    </citation>
    <scope>NUCLEOTIDE SEQUENCE</scope>
</reference>
<comment type="caution">
    <text evidence="1">The sequence shown here is derived from an EMBL/GenBank/DDBJ whole genome shotgun (WGS) entry which is preliminary data.</text>
</comment>
<proteinExistence type="predicted"/>
<sequence>MGVSRQYLSVLLSELETSELQLERAKPNGKFAPWIFRFSAFDEESETHDLVSGEGDTSLSRDNNNKTIFSGLIEITESSNVFQTSWAELIKAAKATLPCWNIDTQVIWDRFLAFNRSRGNGKVPAGFLLGFMRRWRNSPGTPPRPEVKPSQKRVADPKERELLRQMQAAPTANRQFHASDLCRLIGHAAYEARVLDVIRKFGCQRFSATLAVHGRAVLAGEISR</sequence>
<dbReference type="EMBL" id="LAZR01023646">
    <property type="protein sequence ID" value="KKL77794.1"/>
    <property type="molecule type" value="Genomic_DNA"/>
</dbReference>